<proteinExistence type="predicted"/>
<dbReference type="EMBL" id="CP158299">
    <property type="protein sequence ID" value="XBV85939.1"/>
    <property type="molecule type" value="Genomic_DNA"/>
</dbReference>
<organism evidence="1">
    <name type="scientific">Deinococcus sonorensis KR-87</name>
    <dbReference type="NCBI Taxonomy" id="694439"/>
    <lineage>
        <taxon>Bacteria</taxon>
        <taxon>Thermotogati</taxon>
        <taxon>Deinococcota</taxon>
        <taxon>Deinococci</taxon>
        <taxon>Deinococcales</taxon>
        <taxon>Deinococcaceae</taxon>
        <taxon>Deinococcus</taxon>
    </lineage>
</organism>
<reference evidence="1" key="1">
    <citation type="submission" date="2024-06" db="EMBL/GenBank/DDBJ databases">
        <title>Draft Genome Sequence of Deinococcus sonorensis Type Strain KR-87, a Biofilm Producing Representative of the Genus Deinococcus.</title>
        <authorList>
            <person name="Boren L.S."/>
            <person name="Grosso R.A."/>
            <person name="Hugenberg-Cox A.N."/>
            <person name="Hill J.T.E."/>
            <person name="Albert C.M."/>
            <person name="Tuohy J.M."/>
        </authorList>
    </citation>
    <scope>NUCLEOTIDE SEQUENCE</scope>
    <source>
        <strain evidence="1">KR-87</strain>
    </source>
</reference>
<evidence type="ECO:0000313" key="1">
    <source>
        <dbReference type="EMBL" id="XBV85939.1"/>
    </source>
</evidence>
<sequence length="41" mass="4579">MELLLTLSATVLAFVLAVRAQQTRSQVALLRVHVRSTSSRR</sequence>
<gene>
    <name evidence="1" type="ORF">ABOD76_06425</name>
</gene>
<dbReference type="AlphaFoldDB" id="A0AAU7UBS9"/>
<name>A0AAU7UBS9_9DEIO</name>
<accession>A0AAU7UBS9</accession>
<dbReference type="RefSeq" id="WP_350243984.1">
    <property type="nucleotide sequence ID" value="NZ_CP158299.1"/>
</dbReference>
<dbReference type="KEGG" id="dsc:ABOD76_06425"/>
<protein>
    <submittedName>
        <fullName evidence="1">Uncharacterized protein</fullName>
    </submittedName>
</protein>